<organism evidence="1 2">
    <name type="scientific">Lactobacillus equicursoris 66c</name>
    <dbReference type="NCBI Taxonomy" id="872326"/>
    <lineage>
        <taxon>Bacteria</taxon>
        <taxon>Bacillati</taxon>
        <taxon>Bacillota</taxon>
        <taxon>Bacilli</taxon>
        <taxon>Lactobacillales</taxon>
        <taxon>Lactobacillaceae</taxon>
        <taxon>Lactobacillus</taxon>
    </lineage>
</organism>
<dbReference type="AlphaFoldDB" id="K0NY98"/>
<sequence length="194" mass="21098">MTKVNIEQAVKGYLVFSVEASTGKLFREGRSYFVGKSYHNRYVGIFEDLSKAAVNASQYPSSKKLVIYEVSGWGEVTDFGDSKVTEWLKLDQIVPKSKWAEAISAKANSNCASLRALVAKVSQDVAVLRELAKDKNQAVRKNLAENLATPADVLADLAKDKFSLVKQAVAANENTPAVVLARLGAVEDSVKMAI</sequence>
<dbReference type="Gene3D" id="1.25.10.10">
    <property type="entry name" value="Leucine-rich Repeat Variant"/>
    <property type="match status" value="1"/>
</dbReference>
<dbReference type="EMBL" id="CALZ01000160">
    <property type="protein sequence ID" value="CCK84615.1"/>
    <property type="molecule type" value="Genomic_DNA"/>
</dbReference>
<name>K0NY98_9LACO</name>
<accession>K0NY98</accession>
<dbReference type="SUPFAM" id="SSF48371">
    <property type="entry name" value="ARM repeat"/>
    <property type="match status" value="1"/>
</dbReference>
<evidence type="ECO:0000313" key="2">
    <source>
        <dbReference type="Proteomes" id="UP000009325"/>
    </source>
</evidence>
<proteinExistence type="predicted"/>
<evidence type="ECO:0000313" key="1">
    <source>
        <dbReference type="EMBL" id="CCK84615.1"/>
    </source>
</evidence>
<gene>
    <name evidence="1" type="ORF">BN146_10450</name>
</gene>
<dbReference type="OrthoDB" id="9938903at2"/>
<protein>
    <submittedName>
        <fullName evidence="1">Uncharacterized protein</fullName>
    </submittedName>
</protein>
<reference evidence="1 2" key="1">
    <citation type="submission" date="2012-08" db="EMBL/GenBank/DDBJ databases">
        <title>Draft Genome Sequences of Lactobacillus equicursoris CIP 110162T, isolated from thoroughbred racehorse feces and Lactobacillus sp. CRBIP 24.137 isolated from urine of human.</title>
        <authorList>
            <person name="Cousin S."/>
            <person name="Loux V."/>
            <person name="Ma L."/>
            <person name="Creno S."/>
            <person name="Clermont D."/>
            <person name="Bizet C."/>
            <person name="Bouchier C."/>
        </authorList>
    </citation>
    <scope>NUCLEOTIDE SEQUENCE [LARGE SCALE GENOMIC DNA]</scope>
    <source>
        <strain evidence="1 2">66c</strain>
    </source>
</reference>
<comment type="caution">
    <text evidence="1">The sequence shown here is derived from an EMBL/GenBank/DDBJ whole genome shotgun (WGS) entry which is preliminary data.</text>
</comment>
<dbReference type="InterPro" id="IPR016024">
    <property type="entry name" value="ARM-type_fold"/>
</dbReference>
<dbReference type="Proteomes" id="UP000009325">
    <property type="component" value="Unassembled WGS sequence"/>
</dbReference>
<dbReference type="InterPro" id="IPR011989">
    <property type="entry name" value="ARM-like"/>
</dbReference>
<dbReference type="RefSeq" id="WP_009558717.1">
    <property type="nucleotide sequence ID" value="NZ_CALZ01000160.1"/>
</dbReference>